<dbReference type="AlphaFoldDB" id="A0A0S7BU65"/>
<dbReference type="OrthoDB" id="2034231at2"/>
<keyword evidence="2" id="KW-1003">Cell membrane</keyword>
<feature type="transmembrane region" description="Helical" evidence="8">
    <location>
        <begin position="108"/>
        <end position="126"/>
    </location>
</feature>
<proteinExistence type="predicted"/>
<keyword evidence="5 8" id="KW-0812">Transmembrane</keyword>
<protein>
    <submittedName>
        <fullName evidence="10">Dolichyl-phosphate-mannose-protein mannosyltransferase/F5/8 type C domain</fullName>
    </submittedName>
</protein>
<sequence>MYDFFRKQSVLVSIFQFLIIFIVGISIFDDYGIHVDELAERNTGLITLKYVLNDVLKVPSLPEELLLTQDLLSYKDKDYGVVLQMPTVLFEYFMNFRFDEKTIFKIRHFWLFINFYVATIFFYMFIKKRFQNPFFSIIAVIFLVLSPRIFADAFYNNKDLLFLSWFIISLYFFVQFIYSSTILNGFFLSITIALSSNIRVVGLMILFFSCLFLLIKLIRKKIKFSRFILLACLLIGVTVSLWILFLPASWENPAKYLLNVFKSFSNFDHIEPEVYFGKLVPSDALPWHYILVWIGITTPILYLFLFLIGLVFIVFVGEKKFSEDFFLDICMLSMFLIPIISAILFHSTLYNGWRHLYFIYVPFLYIAIYGFKNLLHSKFHLIKLIIGTVTFLSLTITLIWMIRNHPYQMVYFNFLAREYAENNFEKDYWRLSSSECLKFIVAQDNNLRIDISDYDAVLHVAKYALPIQDRNRLSTTSYGFGGHPSKYVIANYTNTIGNELQFPFYTPIYHITVDQMKIASVFQRDHTDELWSQDMVTASRTNVNDSESHYAYDGDLSTGWTTGKLQNNNDYLDLQFNAFYSLDGITFYLGTDDNECPWSLQLFSSEDGISWEPIEITYRGVSDYKFIKTKTKYLRLKNSEPSKEHSWAVYELLFHGTRETD</sequence>
<dbReference type="RefSeq" id="WP_062279484.1">
    <property type="nucleotide sequence ID" value="NZ_DF968181.1"/>
</dbReference>
<dbReference type="PANTHER" id="PTHR33908">
    <property type="entry name" value="MANNOSYLTRANSFERASE YKCB-RELATED"/>
    <property type="match status" value="1"/>
</dbReference>
<keyword evidence="4 10" id="KW-0808">Transferase</keyword>
<feature type="domain" description="F5/8 type C" evidence="9">
    <location>
        <begin position="519"/>
        <end position="657"/>
    </location>
</feature>
<dbReference type="Pfam" id="PF00754">
    <property type="entry name" value="F5_F8_type_C"/>
    <property type="match status" value="1"/>
</dbReference>
<feature type="transmembrane region" description="Helical" evidence="8">
    <location>
        <begin position="357"/>
        <end position="375"/>
    </location>
</feature>
<dbReference type="GO" id="GO:0005886">
    <property type="term" value="C:plasma membrane"/>
    <property type="evidence" value="ECO:0007669"/>
    <property type="project" value="UniProtKB-SubCell"/>
</dbReference>
<keyword evidence="7 8" id="KW-0472">Membrane</keyword>
<reference evidence="10" key="1">
    <citation type="journal article" date="2015" name="Genome Announc.">
        <title>Draft Genome Sequence of Anaerolineae Strain TC1, a Novel Isolate from a Methanogenic Wastewater Treatment System.</title>
        <authorList>
            <person name="Matsuura N."/>
            <person name="Tourlousse D.M."/>
            <person name="Sun L."/>
            <person name="Toyonaga M."/>
            <person name="Kuroda K."/>
            <person name="Ohashi A."/>
            <person name="Cruz R."/>
            <person name="Yamaguchi T."/>
            <person name="Sekiguchi Y."/>
        </authorList>
    </citation>
    <scope>NUCLEOTIDE SEQUENCE [LARGE SCALE GENOMIC DNA]</scope>
    <source>
        <strain evidence="10">TC1</strain>
    </source>
</reference>
<dbReference type="SUPFAM" id="SSF49785">
    <property type="entry name" value="Galactose-binding domain-like"/>
    <property type="match status" value="1"/>
</dbReference>
<feature type="transmembrane region" description="Helical" evidence="8">
    <location>
        <begin position="9"/>
        <end position="28"/>
    </location>
</feature>
<evidence type="ECO:0000256" key="1">
    <source>
        <dbReference type="ARBA" id="ARBA00004651"/>
    </source>
</evidence>
<comment type="subcellular location">
    <subcellularLocation>
        <location evidence="1">Cell membrane</location>
        <topology evidence="1">Multi-pass membrane protein</topology>
    </subcellularLocation>
</comment>
<keyword evidence="3 10" id="KW-0328">Glycosyltransferase</keyword>
<dbReference type="STRING" id="1678840.ATC1_13285"/>
<feature type="transmembrane region" description="Helical" evidence="8">
    <location>
        <begin position="227"/>
        <end position="250"/>
    </location>
</feature>
<evidence type="ECO:0000256" key="6">
    <source>
        <dbReference type="ARBA" id="ARBA00022989"/>
    </source>
</evidence>
<evidence type="ECO:0000256" key="8">
    <source>
        <dbReference type="SAM" id="Phobius"/>
    </source>
</evidence>
<dbReference type="GO" id="GO:0016763">
    <property type="term" value="F:pentosyltransferase activity"/>
    <property type="evidence" value="ECO:0007669"/>
    <property type="project" value="TreeGrafter"/>
</dbReference>
<feature type="transmembrane region" description="Helical" evidence="8">
    <location>
        <begin position="382"/>
        <end position="402"/>
    </location>
</feature>
<keyword evidence="6 8" id="KW-1133">Transmembrane helix</keyword>
<evidence type="ECO:0000256" key="5">
    <source>
        <dbReference type="ARBA" id="ARBA00022692"/>
    </source>
</evidence>
<evidence type="ECO:0000313" key="10">
    <source>
        <dbReference type="EMBL" id="GAP40313.1"/>
    </source>
</evidence>
<feature type="transmembrane region" description="Helical" evidence="8">
    <location>
        <begin position="290"/>
        <end position="316"/>
    </location>
</feature>
<evidence type="ECO:0000256" key="2">
    <source>
        <dbReference type="ARBA" id="ARBA00022475"/>
    </source>
</evidence>
<feature type="transmembrane region" description="Helical" evidence="8">
    <location>
        <begin position="198"/>
        <end position="215"/>
    </location>
</feature>
<dbReference type="InterPro" id="IPR000421">
    <property type="entry name" value="FA58C"/>
</dbReference>
<dbReference type="PANTHER" id="PTHR33908:SF11">
    <property type="entry name" value="MEMBRANE PROTEIN"/>
    <property type="match status" value="1"/>
</dbReference>
<evidence type="ECO:0000256" key="3">
    <source>
        <dbReference type="ARBA" id="ARBA00022676"/>
    </source>
</evidence>
<evidence type="ECO:0000256" key="4">
    <source>
        <dbReference type="ARBA" id="ARBA00022679"/>
    </source>
</evidence>
<organism evidence="10">
    <name type="scientific">Flexilinea flocculi</name>
    <dbReference type="NCBI Taxonomy" id="1678840"/>
    <lineage>
        <taxon>Bacteria</taxon>
        <taxon>Bacillati</taxon>
        <taxon>Chloroflexota</taxon>
        <taxon>Anaerolineae</taxon>
        <taxon>Anaerolineales</taxon>
        <taxon>Anaerolineaceae</taxon>
        <taxon>Flexilinea</taxon>
    </lineage>
</organism>
<dbReference type="PROSITE" id="PS50022">
    <property type="entry name" value="FA58C_3"/>
    <property type="match status" value="1"/>
</dbReference>
<feature type="transmembrane region" description="Helical" evidence="8">
    <location>
        <begin position="79"/>
        <end position="96"/>
    </location>
</feature>
<evidence type="ECO:0000259" key="9">
    <source>
        <dbReference type="PROSITE" id="PS50022"/>
    </source>
</evidence>
<dbReference type="EMBL" id="DF968181">
    <property type="protein sequence ID" value="GAP40313.1"/>
    <property type="molecule type" value="Genomic_DNA"/>
</dbReference>
<accession>A0A0S7BU65</accession>
<dbReference type="GO" id="GO:0009103">
    <property type="term" value="P:lipopolysaccharide biosynthetic process"/>
    <property type="evidence" value="ECO:0007669"/>
    <property type="project" value="UniProtKB-ARBA"/>
</dbReference>
<feature type="transmembrane region" description="Helical" evidence="8">
    <location>
        <begin position="132"/>
        <end position="151"/>
    </location>
</feature>
<gene>
    <name evidence="10" type="ORF">ATC1_13285</name>
</gene>
<dbReference type="Proteomes" id="UP000053370">
    <property type="component" value="Unassembled WGS sequence"/>
</dbReference>
<keyword evidence="11" id="KW-1185">Reference proteome</keyword>
<feature type="transmembrane region" description="Helical" evidence="8">
    <location>
        <begin position="325"/>
        <end position="345"/>
    </location>
</feature>
<dbReference type="InterPro" id="IPR008979">
    <property type="entry name" value="Galactose-bd-like_sf"/>
</dbReference>
<feature type="transmembrane region" description="Helical" evidence="8">
    <location>
        <begin position="160"/>
        <end position="178"/>
    </location>
</feature>
<dbReference type="Gene3D" id="2.60.120.260">
    <property type="entry name" value="Galactose-binding domain-like"/>
    <property type="match status" value="1"/>
</dbReference>
<evidence type="ECO:0000313" key="11">
    <source>
        <dbReference type="Proteomes" id="UP000053370"/>
    </source>
</evidence>
<dbReference type="InterPro" id="IPR050297">
    <property type="entry name" value="LipidA_mod_glycosyltrf_83"/>
</dbReference>
<name>A0A0S7BU65_9CHLR</name>
<evidence type="ECO:0000256" key="7">
    <source>
        <dbReference type="ARBA" id="ARBA00023136"/>
    </source>
</evidence>